<reference evidence="1 2" key="1">
    <citation type="journal article" date="2013" name="Genome Announc.">
        <title>Whole Genome Sequencing of Thermus oshimai JL-2 and Thermus thermophilus JL-18, Incomplete Denitrifiers from the United States Great Basin.</title>
        <authorList>
            <person name="Murugapiran S.K."/>
            <person name="Huntemann M."/>
            <person name="Wei C.L."/>
            <person name="Han J."/>
            <person name="Detter J.C."/>
            <person name="Han C.S."/>
            <person name="Erkkila T.H."/>
            <person name="Teshima H."/>
            <person name="Chen A."/>
            <person name="Kyrpides N."/>
            <person name="Mavrommatis K."/>
            <person name="Markowitz V."/>
            <person name="Szeto E."/>
            <person name="Ivanova N."/>
            <person name="Pagani I."/>
            <person name="Lam J."/>
            <person name="McDonald A.I."/>
            <person name="Dodsworth J.A."/>
            <person name="Pati A."/>
            <person name="Goodwin L."/>
            <person name="Peters L."/>
            <person name="Pitluck S."/>
            <person name="Woyke T."/>
            <person name="Hedlund B.P."/>
        </authorList>
    </citation>
    <scope>NUCLEOTIDE SEQUENCE</scope>
    <source>
        <strain evidence="1 2">JL-2</strain>
        <plasmid evidence="1">pTHEOS01</plasmid>
    </source>
</reference>
<dbReference type="PATRIC" id="fig|751945.3.peg.2199"/>
<keyword evidence="1" id="KW-0614">Plasmid</keyword>
<name>K7QWQ7_THEOS</name>
<protein>
    <submittedName>
        <fullName evidence="1">Uncharacterized protein</fullName>
    </submittedName>
</protein>
<evidence type="ECO:0000313" key="2">
    <source>
        <dbReference type="Proteomes" id="UP000000211"/>
    </source>
</evidence>
<sequence>MPTPGGNVTVSLQGGTFTQGPSAAQNVAPPQGADILYAPIAFTASVPQAGGSLTVTLTFPNPIPQGAVLKKYLNGA</sequence>
<dbReference type="Proteomes" id="UP000000211">
    <property type="component" value="Plasmid pTHEOS01"/>
</dbReference>
<dbReference type="KEGG" id="tos:Theos_2261"/>
<organism evidence="1 2">
    <name type="scientific">Thermus oshimai JL-2</name>
    <dbReference type="NCBI Taxonomy" id="751945"/>
    <lineage>
        <taxon>Bacteria</taxon>
        <taxon>Thermotogati</taxon>
        <taxon>Deinococcota</taxon>
        <taxon>Deinococci</taxon>
        <taxon>Thermales</taxon>
        <taxon>Thermaceae</taxon>
        <taxon>Thermus</taxon>
    </lineage>
</organism>
<gene>
    <name evidence="1" type="ORF">Theos_2261</name>
</gene>
<geneLocation type="plasmid" evidence="1 2">
    <name>pTHEOS01</name>
</geneLocation>
<evidence type="ECO:0000313" key="1">
    <source>
        <dbReference type="EMBL" id="AFV77251.1"/>
    </source>
</evidence>
<accession>K7QWQ7</accession>
<dbReference type="HOGENOM" id="CLU_2653320_0_0_0"/>
<keyword evidence="2" id="KW-1185">Reference proteome</keyword>
<dbReference type="EMBL" id="CP003250">
    <property type="protein sequence ID" value="AFV77251.1"/>
    <property type="molecule type" value="Genomic_DNA"/>
</dbReference>
<proteinExistence type="predicted"/>
<dbReference type="AlphaFoldDB" id="K7QWQ7"/>